<comment type="caution">
    <text evidence="5 6">Lacks conserved residue(s) required for the propagation of feature annotation.</text>
</comment>
<dbReference type="EC" id="2.5.1.16" evidence="5"/>
<evidence type="ECO:0000313" key="9">
    <source>
        <dbReference type="Proteomes" id="UP000199227"/>
    </source>
</evidence>
<comment type="function">
    <text evidence="5">Catalyzes the irreversible transfer of a propylamine group from the amino donor S-adenosylmethioninamine (decarboxy-AdoMet) to putrescine (1,4-diaminobutane) to yield spermidine.</text>
</comment>
<keyword evidence="2 5" id="KW-0808">Transferase</keyword>
<dbReference type="Pfam" id="PF01564">
    <property type="entry name" value="Spermine_synth"/>
    <property type="match status" value="1"/>
</dbReference>
<evidence type="ECO:0000256" key="4">
    <source>
        <dbReference type="ARBA" id="ARBA00023115"/>
    </source>
</evidence>
<protein>
    <recommendedName>
        <fullName evidence="5">Polyamine aminopropyltransferase</fullName>
    </recommendedName>
    <alternativeName>
        <fullName evidence="5">Putrescine aminopropyltransferase</fullName>
        <shortName evidence="5">PAPT</shortName>
    </alternativeName>
    <alternativeName>
        <fullName evidence="5">Spermidine synthase</fullName>
        <shortName evidence="5">SPDS</shortName>
        <shortName evidence="5">SPDSY</shortName>
        <ecNumber evidence="5">2.5.1.16</ecNumber>
    </alternativeName>
</protein>
<evidence type="ECO:0000256" key="6">
    <source>
        <dbReference type="PROSITE-ProRule" id="PRU00354"/>
    </source>
</evidence>
<dbReference type="PANTHER" id="PTHR11558:SF11">
    <property type="entry name" value="SPERMIDINE SYNTHASE"/>
    <property type="match status" value="1"/>
</dbReference>
<feature type="domain" description="PABS" evidence="7">
    <location>
        <begin position="1"/>
        <end position="224"/>
    </location>
</feature>
<dbReference type="GO" id="GO:0004766">
    <property type="term" value="F:spermidine synthase activity"/>
    <property type="evidence" value="ECO:0007669"/>
    <property type="project" value="UniProtKB-UniRule"/>
</dbReference>
<dbReference type="EMBL" id="FOXB01000003">
    <property type="protein sequence ID" value="SFO99329.1"/>
    <property type="molecule type" value="Genomic_DNA"/>
</dbReference>
<dbReference type="RefSeq" id="WP_092910628.1">
    <property type="nucleotide sequence ID" value="NZ_FOXB01000003.1"/>
</dbReference>
<dbReference type="Proteomes" id="UP000199227">
    <property type="component" value="Unassembled WGS sequence"/>
</dbReference>
<dbReference type="OrthoDB" id="9793120at2"/>
<dbReference type="AlphaFoldDB" id="A0A1I5LPP2"/>
<comment type="similarity">
    <text evidence="1 5">Belongs to the spermidine/spermine synthase family.</text>
</comment>
<evidence type="ECO:0000256" key="5">
    <source>
        <dbReference type="HAMAP-Rule" id="MF_00198"/>
    </source>
</evidence>
<organism evidence="8 9">
    <name type="scientific">Hydrogenimonas thermophila</name>
    <dbReference type="NCBI Taxonomy" id="223786"/>
    <lineage>
        <taxon>Bacteria</taxon>
        <taxon>Pseudomonadati</taxon>
        <taxon>Campylobacterota</taxon>
        <taxon>Epsilonproteobacteria</taxon>
        <taxon>Campylobacterales</taxon>
        <taxon>Hydrogenimonadaceae</taxon>
        <taxon>Hydrogenimonas</taxon>
    </lineage>
</organism>
<evidence type="ECO:0000256" key="3">
    <source>
        <dbReference type="ARBA" id="ARBA00023066"/>
    </source>
</evidence>
<dbReference type="GO" id="GO:0008295">
    <property type="term" value="P:spermidine biosynthetic process"/>
    <property type="evidence" value="ECO:0007669"/>
    <property type="project" value="UniProtKB-UniRule"/>
</dbReference>
<accession>A0A1I5LPP2</accession>
<feature type="binding site" evidence="5">
    <location>
        <position position="99"/>
    </location>
    <ligand>
        <name>S-methyl-5'-thioadenosine</name>
        <dbReference type="ChEBI" id="CHEBI:17509"/>
    </ligand>
</feature>
<comment type="pathway">
    <text evidence="5">Amine and polyamine biosynthesis; spermidine biosynthesis; spermidine from putrescine: step 1/1.</text>
</comment>
<gene>
    <name evidence="5" type="primary">speE</name>
    <name evidence="8" type="ORF">SAMN05216234_103128</name>
</gene>
<dbReference type="Gene3D" id="3.40.50.150">
    <property type="entry name" value="Vaccinia Virus protein VP39"/>
    <property type="match status" value="1"/>
</dbReference>
<dbReference type="PROSITE" id="PS51006">
    <property type="entry name" value="PABS_2"/>
    <property type="match status" value="1"/>
</dbReference>
<feature type="binding site" evidence="5">
    <location>
        <position position="56"/>
    </location>
    <ligand>
        <name>spermidine</name>
        <dbReference type="ChEBI" id="CHEBI:57834"/>
    </ligand>
</feature>
<evidence type="ECO:0000256" key="2">
    <source>
        <dbReference type="ARBA" id="ARBA00022679"/>
    </source>
</evidence>
<comment type="subunit">
    <text evidence="5">Homodimer or homotetramer.</text>
</comment>
<comment type="caution">
    <text evidence="5">Lacks the conserved Asp active site.</text>
</comment>
<dbReference type="CDD" id="cd02440">
    <property type="entry name" value="AdoMet_MTases"/>
    <property type="match status" value="1"/>
</dbReference>
<dbReference type="GO" id="GO:0005829">
    <property type="term" value="C:cytosol"/>
    <property type="evidence" value="ECO:0007669"/>
    <property type="project" value="TreeGrafter"/>
</dbReference>
<keyword evidence="9" id="KW-1185">Reference proteome</keyword>
<comment type="catalytic activity">
    <reaction evidence="5">
        <text>S-adenosyl 3-(methylsulfanyl)propylamine + putrescine = S-methyl-5'-thioadenosine + spermidine + H(+)</text>
        <dbReference type="Rhea" id="RHEA:12721"/>
        <dbReference type="ChEBI" id="CHEBI:15378"/>
        <dbReference type="ChEBI" id="CHEBI:17509"/>
        <dbReference type="ChEBI" id="CHEBI:57443"/>
        <dbReference type="ChEBI" id="CHEBI:57834"/>
        <dbReference type="ChEBI" id="CHEBI:326268"/>
        <dbReference type="EC" id="2.5.1.16"/>
    </reaction>
</comment>
<keyword evidence="3 5" id="KW-0745">Spermidine biosynthesis</keyword>
<evidence type="ECO:0000256" key="1">
    <source>
        <dbReference type="ARBA" id="ARBA00007867"/>
    </source>
</evidence>
<evidence type="ECO:0000259" key="7">
    <source>
        <dbReference type="PROSITE" id="PS51006"/>
    </source>
</evidence>
<evidence type="ECO:0000313" key="8">
    <source>
        <dbReference type="EMBL" id="SFO99329.1"/>
    </source>
</evidence>
<dbReference type="UniPathway" id="UPA00248">
    <property type="reaction ID" value="UER00314"/>
</dbReference>
<dbReference type="InterPro" id="IPR030374">
    <property type="entry name" value="PABS"/>
</dbReference>
<dbReference type="HAMAP" id="MF_00198">
    <property type="entry name" value="Spermidine_synth"/>
    <property type="match status" value="1"/>
</dbReference>
<name>A0A1I5LPP2_9BACT</name>
<feature type="binding site" evidence="5">
    <location>
        <position position="80"/>
    </location>
    <ligand>
        <name>spermidine</name>
        <dbReference type="ChEBI" id="CHEBI:57834"/>
    </ligand>
</feature>
<dbReference type="InterPro" id="IPR029063">
    <property type="entry name" value="SAM-dependent_MTases_sf"/>
</dbReference>
<dbReference type="PANTHER" id="PTHR11558">
    <property type="entry name" value="SPERMIDINE/SPERMINE SYNTHASE"/>
    <property type="match status" value="1"/>
</dbReference>
<dbReference type="STRING" id="223786.SAMN05216234_103128"/>
<dbReference type="SUPFAM" id="SSF53335">
    <property type="entry name" value="S-adenosyl-L-methionine-dependent methyltransferases"/>
    <property type="match status" value="1"/>
</dbReference>
<sequence length="271" mass="30498">MWLTQGVVDIVKNEYKVKEKVFEQGGVEVYNSGYFGKIIVSNGKALYCEHDSMIRHEIAAHTAMCSHEEPKRVLVVDGGDGAIAAELLKHKDITIDVVERDANIVDAAKVFGCYDKALEDERVNLIIEDTVQFLGNAKDGAYDIVIINRFDEIYLNDKAVMAHVNRILSEKGLVVMDASSQLFDMAGHKEVLSAFCCEFKIVMPFRYTSMVRPGGEQWFALGSKFFHPTADVNLQRADLTDGFKWYNSDIHVSQFALPTATFNLLKAYIKR</sequence>
<proteinExistence type="inferred from homology"/>
<reference evidence="8 9" key="1">
    <citation type="submission" date="2016-10" db="EMBL/GenBank/DDBJ databases">
        <authorList>
            <person name="de Groot N.N."/>
        </authorList>
    </citation>
    <scope>NUCLEOTIDE SEQUENCE [LARGE SCALE GENOMIC DNA]</scope>
    <source>
        <strain evidence="8 9">EP1-55-1</strain>
    </source>
</reference>
<dbReference type="InterPro" id="IPR001045">
    <property type="entry name" value="Spermi_synthase"/>
</dbReference>
<keyword evidence="4 5" id="KW-0620">Polyamine biosynthesis</keyword>